<dbReference type="EnsemblMetazoa" id="XM_038211827.1">
    <property type="protein sequence ID" value="XP_038067755.1"/>
    <property type="gene ID" value="LOC119737455"/>
</dbReference>
<feature type="domain" description="AMP-dependent synthetase/ligase" evidence="2">
    <location>
        <begin position="106"/>
        <end position="528"/>
    </location>
</feature>
<feature type="domain" description="AMP-binding enzyme C-terminal" evidence="3">
    <location>
        <begin position="580"/>
        <end position="666"/>
    </location>
</feature>
<dbReference type="Pfam" id="PF00501">
    <property type="entry name" value="AMP-binding"/>
    <property type="match status" value="1"/>
</dbReference>
<dbReference type="Proteomes" id="UP000887568">
    <property type="component" value="Unplaced"/>
</dbReference>
<dbReference type="OrthoDB" id="2962993at2759"/>
<dbReference type="AlphaFoldDB" id="A0A914AUL3"/>
<evidence type="ECO:0000259" key="2">
    <source>
        <dbReference type="Pfam" id="PF00501"/>
    </source>
</evidence>
<dbReference type="Gene3D" id="3.30.300.30">
    <property type="match status" value="1"/>
</dbReference>
<accession>A0A914AUL3</accession>
<dbReference type="GO" id="GO:0031956">
    <property type="term" value="F:medium-chain fatty acid-CoA ligase activity"/>
    <property type="evidence" value="ECO:0007669"/>
    <property type="project" value="TreeGrafter"/>
</dbReference>
<dbReference type="InterPro" id="IPR042099">
    <property type="entry name" value="ANL_N_sf"/>
</dbReference>
<evidence type="ECO:0000259" key="3">
    <source>
        <dbReference type="Pfam" id="PF13193"/>
    </source>
</evidence>
<dbReference type="InterPro" id="IPR025110">
    <property type="entry name" value="AMP-bd_C"/>
</dbReference>
<evidence type="ECO:0008006" key="6">
    <source>
        <dbReference type="Google" id="ProtNLM"/>
    </source>
</evidence>
<dbReference type="RefSeq" id="XP_038067755.1">
    <property type="nucleotide sequence ID" value="XM_038211827.1"/>
</dbReference>
<dbReference type="PANTHER" id="PTHR43201:SF8">
    <property type="entry name" value="ACYL-COA SYNTHETASE FAMILY MEMBER 3"/>
    <property type="match status" value="1"/>
</dbReference>
<comment type="similarity">
    <text evidence="1">Belongs to the ATP-dependent AMP-binding enzyme family.</text>
</comment>
<dbReference type="GeneID" id="119737455"/>
<dbReference type="OMA" id="IYEYYGM"/>
<evidence type="ECO:0000256" key="1">
    <source>
        <dbReference type="ARBA" id="ARBA00006432"/>
    </source>
</evidence>
<sequence>MSSTRLNQPWIKRKVKRLTRRKKRSFTKAKKTQKARDFQRYHQLKKTTRSACKHAYNRVFITMLLVRSNCILRILQRGFVLRLSKCKSSSSAVRPVFLNVIKQGYADQTAVVDCLGRHTYEELIGFSTALAQWILAITPPDATAEKKGSGVVLNGERIAVLCPNNISFIISQFAAWMSGCTVVPLCKVHPQSELDYIVSDSQSSVVIATREFADRAHGLAEKNNLRVLILNEEALVTRRSRTSNELHVLSQHNNNAPVAVPDIVTASNCSWNDSQLIDKSTLTQKWSQIHWKNRKAMILYTSGTTGPPKGVVKTFAALQAQISMILKAWCWTAQDVILHVLPLHHGHGVVNALACPLWCGATCVMMPQFDVDRVWDRLLDDSEPRINLFMGVPTMYVKLIDGFESRFKGQKVRAFIKAKMRNRIRLMISGSSALPQPVLKHWEAITGHRLLERYGMTELGMVMSNPVHGLRIPGAVGNPFPTVDVRIVTGNGDICVSGNSKGSKVTVGSEVTEGELQVRGPAGFKEYWNRPDDTAEALTDDGWFKTGDTASYQDGVYWILGRTSVDIIKSGGYKISALDVERHLLAHDRISECAVVGVPDVTWGQCVAAVVVLQGNAKSTTTSSSSSSSSLTLPELRAWARDRMAPYTIPTEMRVLEAMPRNAMGKVNKKQLLREVFELQ</sequence>
<dbReference type="PANTHER" id="PTHR43201">
    <property type="entry name" value="ACYL-COA SYNTHETASE"/>
    <property type="match status" value="1"/>
</dbReference>
<dbReference type="Pfam" id="PF13193">
    <property type="entry name" value="AMP-binding_C"/>
    <property type="match status" value="1"/>
</dbReference>
<evidence type="ECO:0000313" key="4">
    <source>
        <dbReference type="EnsemblMetazoa" id="XP_038067755.1"/>
    </source>
</evidence>
<evidence type="ECO:0000313" key="5">
    <source>
        <dbReference type="Proteomes" id="UP000887568"/>
    </source>
</evidence>
<dbReference type="InterPro" id="IPR020845">
    <property type="entry name" value="AMP-binding_CS"/>
</dbReference>
<dbReference type="InterPro" id="IPR045851">
    <property type="entry name" value="AMP-bd_C_sf"/>
</dbReference>
<keyword evidence="5" id="KW-1185">Reference proteome</keyword>
<dbReference type="GO" id="GO:0006631">
    <property type="term" value="P:fatty acid metabolic process"/>
    <property type="evidence" value="ECO:0007669"/>
    <property type="project" value="TreeGrafter"/>
</dbReference>
<dbReference type="Gene3D" id="3.40.50.12780">
    <property type="entry name" value="N-terminal domain of ligase-like"/>
    <property type="match status" value="1"/>
</dbReference>
<protein>
    <recommendedName>
        <fullName evidence="6">Acyl-CoA synthetase family member 3, mitochondrial</fullName>
    </recommendedName>
</protein>
<dbReference type="CDD" id="cd05941">
    <property type="entry name" value="MCS"/>
    <property type="match status" value="1"/>
</dbReference>
<dbReference type="InterPro" id="IPR000873">
    <property type="entry name" value="AMP-dep_synth/lig_dom"/>
</dbReference>
<reference evidence="4" key="1">
    <citation type="submission" date="2022-11" db="UniProtKB">
        <authorList>
            <consortium name="EnsemblMetazoa"/>
        </authorList>
    </citation>
    <scope>IDENTIFICATION</scope>
</reference>
<dbReference type="PROSITE" id="PS00455">
    <property type="entry name" value="AMP_BINDING"/>
    <property type="match status" value="1"/>
</dbReference>
<dbReference type="SUPFAM" id="SSF56801">
    <property type="entry name" value="Acetyl-CoA synthetase-like"/>
    <property type="match status" value="1"/>
</dbReference>
<proteinExistence type="inferred from homology"/>
<name>A0A914AUL3_PATMI</name>
<organism evidence="4 5">
    <name type="scientific">Patiria miniata</name>
    <name type="common">Bat star</name>
    <name type="synonym">Asterina miniata</name>
    <dbReference type="NCBI Taxonomy" id="46514"/>
    <lineage>
        <taxon>Eukaryota</taxon>
        <taxon>Metazoa</taxon>
        <taxon>Echinodermata</taxon>
        <taxon>Eleutherozoa</taxon>
        <taxon>Asterozoa</taxon>
        <taxon>Asteroidea</taxon>
        <taxon>Valvatacea</taxon>
        <taxon>Valvatida</taxon>
        <taxon>Asterinidae</taxon>
        <taxon>Patiria</taxon>
    </lineage>
</organism>